<gene>
    <name evidence="2" type="ORF">PECAL_3P08560</name>
</gene>
<evidence type="ECO:0000313" key="2">
    <source>
        <dbReference type="EMBL" id="CAH0370939.1"/>
    </source>
</evidence>
<reference evidence="2" key="1">
    <citation type="submission" date="2021-11" db="EMBL/GenBank/DDBJ databases">
        <authorList>
            <consortium name="Genoscope - CEA"/>
            <person name="William W."/>
        </authorList>
    </citation>
    <scope>NUCLEOTIDE SEQUENCE</scope>
</reference>
<feature type="signal peptide" evidence="1">
    <location>
        <begin position="1"/>
        <end position="15"/>
    </location>
</feature>
<name>A0A8J2SQN1_9STRA</name>
<dbReference type="Pfam" id="PF07386">
    <property type="entry name" value="DUF1499"/>
    <property type="match status" value="1"/>
</dbReference>
<dbReference type="PANTHER" id="PTHR34801:SF6">
    <property type="entry name" value="SLL1620 PROTEIN"/>
    <property type="match status" value="1"/>
</dbReference>
<feature type="chain" id="PRO_5035263734" evidence="1">
    <location>
        <begin position="16"/>
        <end position="219"/>
    </location>
</feature>
<dbReference type="EMBL" id="CAKKNE010000003">
    <property type="protein sequence ID" value="CAH0370939.1"/>
    <property type="molecule type" value="Genomic_DNA"/>
</dbReference>
<evidence type="ECO:0000256" key="1">
    <source>
        <dbReference type="SAM" id="SignalP"/>
    </source>
</evidence>
<keyword evidence="1" id="KW-0732">Signal</keyword>
<protein>
    <submittedName>
        <fullName evidence="2">Uncharacterized protein</fullName>
    </submittedName>
</protein>
<organism evidence="2 3">
    <name type="scientific">Pelagomonas calceolata</name>
    <dbReference type="NCBI Taxonomy" id="35677"/>
    <lineage>
        <taxon>Eukaryota</taxon>
        <taxon>Sar</taxon>
        <taxon>Stramenopiles</taxon>
        <taxon>Ochrophyta</taxon>
        <taxon>Pelagophyceae</taxon>
        <taxon>Pelagomonadales</taxon>
        <taxon>Pelagomonadaceae</taxon>
        <taxon>Pelagomonas</taxon>
    </lineage>
</organism>
<dbReference type="AlphaFoldDB" id="A0A8J2SQN1"/>
<proteinExistence type="predicted"/>
<keyword evidence="3" id="KW-1185">Reference proteome</keyword>
<dbReference type="PROSITE" id="PS51257">
    <property type="entry name" value="PROKAR_LIPOPROTEIN"/>
    <property type="match status" value="1"/>
</dbReference>
<dbReference type="PANTHER" id="PTHR34801">
    <property type="entry name" value="EXPRESSED PROTEIN"/>
    <property type="match status" value="1"/>
</dbReference>
<evidence type="ECO:0000313" key="3">
    <source>
        <dbReference type="Proteomes" id="UP000789595"/>
    </source>
</evidence>
<dbReference type="Proteomes" id="UP000789595">
    <property type="component" value="Unassembled WGS sequence"/>
</dbReference>
<accession>A0A8J2SQN1</accession>
<dbReference type="InterPro" id="IPR010865">
    <property type="entry name" value="DUF1499"/>
</dbReference>
<comment type="caution">
    <text evidence="2">The sequence shown here is derived from an EMBL/GenBank/DDBJ whole genome shotgun (WGS) entry which is preliminary data.</text>
</comment>
<sequence>MARILLPLLLTNAAALKPTRRLFFSNAAAAACGAALPARADSGVPMDLGPLGLRNGGSGKLNSCPPQGIKRACISTSKFDTDLYVPPWTYQSAKPDGQGGYAMTGGDSKSVEQAFSELVNAVAAQPGANIVEKGTKADGRYLRAEFVVPKSLPFGSDEIDDVEFLIAAPGQSDPPSLVDYHSVTRAGGTADNKRHRERIKAIRTDLQDKGWKSVGRLLL</sequence>
<dbReference type="OrthoDB" id="41501at2759"/>